<organism evidence="2 3">
    <name type="scientific">Glycine soja</name>
    <name type="common">Wild soybean</name>
    <dbReference type="NCBI Taxonomy" id="3848"/>
    <lineage>
        <taxon>Eukaryota</taxon>
        <taxon>Viridiplantae</taxon>
        <taxon>Streptophyta</taxon>
        <taxon>Embryophyta</taxon>
        <taxon>Tracheophyta</taxon>
        <taxon>Spermatophyta</taxon>
        <taxon>Magnoliopsida</taxon>
        <taxon>eudicotyledons</taxon>
        <taxon>Gunneridae</taxon>
        <taxon>Pentapetalae</taxon>
        <taxon>rosids</taxon>
        <taxon>fabids</taxon>
        <taxon>Fabales</taxon>
        <taxon>Fabaceae</taxon>
        <taxon>Papilionoideae</taxon>
        <taxon>50 kb inversion clade</taxon>
        <taxon>NPAAA clade</taxon>
        <taxon>indigoferoid/millettioid clade</taxon>
        <taxon>Phaseoleae</taxon>
        <taxon>Glycine</taxon>
        <taxon>Glycine subgen. Soja</taxon>
    </lineage>
</organism>
<reference evidence="2 3" key="1">
    <citation type="submission" date="2018-09" db="EMBL/GenBank/DDBJ databases">
        <title>A high-quality reference genome of wild soybean provides a powerful tool to mine soybean genomes.</title>
        <authorList>
            <person name="Xie M."/>
            <person name="Chung C.Y.L."/>
            <person name="Li M.-W."/>
            <person name="Wong F.-L."/>
            <person name="Chan T.-F."/>
            <person name="Lam H.-M."/>
        </authorList>
    </citation>
    <scope>NUCLEOTIDE SEQUENCE [LARGE SCALE GENOMIC DNA]</scope>
    <source>
        <strain evidence="3">cv. W05</strain>
        <tissue evidence="2">Hypocotyl of etiolated seedlings</tissue>
    </source>
</reference>
<dbReference type="InterPro" id="IPR013103">
    <property type="entry name" value="RVT_2"/>
</dbReference>
<dbReference type="InterPro" id="IPR043502">
    <property type="entry name" value="DNA/RNA_pol_sf"/>
</dbReference>
<gene>
    <name evidence="2" type="ORF">D0Y65_023951</name>
</gene>
<dbReference type="SUPFAM" id="SSF56672">
    <property type="entry name" value="DNA/RNA polymerases"/>
    <property type="match status" value="1"/>
</dbReference>
<evidence type="ECO:0000259" key="1">
    <source>
        <dbReference type="Pfam" id="PF07727"/>
    </source>
</evidence>
<dbReference type="EC" id="2.7.7.7" evidence="2"/>
<accession>A0A445J048</accession>
<comment type="caution">
    <text evidence="2">The sequence shown here is derived from an EMBL/GenBank/DDBJ whole genome shotgun (WGS) entry which is preliminary data.</text>
</comment>
<dbReference type="PANTHER" id="PTHR11439:SF442">
    <property type="entry name" value="CYSTEINE-RICH RLK (RECEPTOR-LIKE PROTEIN KINASE) 8"/>
    <property type="match status" value="1"/>
</dbReference>
<keyword evidence="2" id="KW-0548">Nucleotidyltransferase</keyword>
<dbReference type="CDD" id="cd09272">
    <property type="entry name" value="RNase_HI_RT_Ty1"/>
    <property type="match status" value="1"/>
</dbReference>
<evidence type="ECO:0000313" key="3">
    <source>
        <dbReference type="Proteomes" id="UP000289340"/>
    </source>
</evidence>
<keyword evidence="3" id="KW-1185">Reference proteome</keyword>
<sequence>MSSFRDLEQKWAPKVEALLGNNGGWEKRRRRLLPRVSLRPSGPVFESKQYIYQNAQNKTPSVVQRMSHKELIKIFGMENSKHLATPMSTSCYLDKDESGQPVDAKQYRVASVNVHVILLVQIYVDDIIFGSTNEFLCKEFSHDMQSEFEMSMMGELNFFLGLQIKQTKDGIFVNQSKYCKELIHKFDMENSKHMATPMNTACYLDKDETGQSIDVKQYRDFAGSKTDRKSTSGTCQFIGSALVSWHCKKQNSVALSTAEAEYISAGSCCAQILWMKQQISDYGILLDHIPIRCDNTSAINLSKNPVQHSRTKHIEIRHHFLRDHVLKGDCVLEFVDTKNQLVDIFTKPLPKEAFFSIRRELGLLDVSDLEN</sequence>
<dbReference type="Pfam" id="PF07727">
    <property type="entry name" value="RVT_2"/>
    <property type="match status" value="1"/>
</dbReference>
<dbReference type="EMBL" id="QZWG01000009">
    <property type="protein sequence ID" value="RZB91763.1"/>
    <property type="molecule type" value="Genomic_DNA"/>
</dbReference>
<evidence type="ECO:0000313" key="2">
    <source>
        <dbReference type="EMBL" id="RZB91763.1"/>
    </source>
</evidence>
<name>A0A445J048_GLYSO</name>
<dbReference type="GO" id="GO:0003887">
    <property type="term" value="F:DNA-directed DNA polymerase activity"/>
    <property type="evidence" value="ECO:0007669"/>
    <property type="project" value="UniProtKB-EC"/>
</dbReference>
<dbReference type="PANTHER" id="PTHR11439">
    <property type="entry name" value="GAG-POL-RELATED RETROTRANSPOSON"/>
    <property type="match status" value="1"/>
</dbReference>
<dbReference type="Proteomes" id="UP000289340">
    <property type="component" value="Chromosome 9"/>
</dbReference>
<dbReference type="AlphaFoldDB" id="A0A445J048"/>
<proteinExistence type="predicted"/>
<feature type="domain" description="Reverse transcriptase Ty1/copia-type" evidence="1">
    <location>
        <begin position="118"/>
        <end position="199"/>
    </location>
</feature>
<keyword evidence="2" id="KW-0808">Transferase</keyword>
<protein>
    <submittedName>
        <fullName evidence="2">Copia protein</fullName>
        <ecNumber evidence="2">2.7.7.7</ecNumber>
    </submittedName>
</protein>